<dbReference type="AlphaFoldDB" id="A0AAD5JFD5"/>
<evidence type="ECO:0000313" key="2">
    <source>
        <dbReference type="Proteomes" id="UP001064489"/>
    </source>
</evidence>
<sequence length="256" mass="30388">MQMRNQLKDSLKTPEEERYSGKITRHDHFDDLTDIDNALNKVHEHLAVEERHRYTASCFGHLFRMDRGMKFSAGIVHRLLIRELHHDGPEDEMRFLLGRHSVRFSKGRDEVEYAELKAVLRIGVFSEQYDTVKLCLLYMLNWILIGLVEREKVPVWQFRLVEDLDAIDAFSWGAHVYRRFIYDFKHALDGRRKRFEQRQRRKGVDVHTTETYNIYGLTHALLIFAFEVIPELGNSGCGKRREIELSPRILKWDLSM</sequence>
<protein>
    <submittedName>
        <fullName evidence="1">Uncharacterized protein</fullName>
    </submittedName>
</protein>
<proteinExistence type="predicted"/>
<keyword evidence="2" id="KW-1185">Reference proteome</keyword>
<comment type="caution">
    <text evidence="1">The sequence shown here is derived from an EMBL/GenBank/DDBJ whole genome shotgun (WGS) entry which is preliminary data.</text>
</comment>
<dbReference type="PANTHER" id="PTHR48449">
    <property type="entry name" value="DUF1985 DOMAIN-CONTAINING PROTEIN"/>
    <property type="match status" value="1"/>
</dbReference>
<evidence type="ECO:0000313" key="1">
    <source>
        <dbReference type="EMBL" id="KAI9197978.1"/>
    </source>
</evidence>
<accession>A0AAD5JFD5</accession>
<reference evidence="1 2" key="1">
    <citation type="journal article" date="2022" name="Plant J.">
        <title>Strategies of tolerance reflected in two North American maple genomes.</title>
        <authorList>
            <person name="McEvoy S.L."/>
            <person name="Sezen U.U."/>
            <person name="Trouern-Trend A."/>
            <person name="McMahon S.M."/>
            <person name="Schaberg P.G."/>
            <person name="Yang J."/>
            <person name="Wegrzyn J.L."/>
            <person name="Swenson N.G."/>
        </authorList>
    </citation>
    <scope>NUCLEOTIDE SEQUENCE [LARGE SCALE GENOMIC DNA]</scope>
    <source>
        <strain evidence="1">91603</strain>
    </source>
</reference>
<dbReference type="EMBL" id="JAJSOW010000002">
    <property type="protein sequence ID" value="KAI9197978.1"/>
    <property type="molecule type" value="Genomic_DNA"/>
</dbReference>
<name>A0AAD5JFD5_ACENE</name>
<dbReference type="Proteomes" id="UP001064489">
    <property type="component" value="Chromosome 13"/>
</dbReference>
<dbReference type="PANTHER" id="PTHR48449:SF1">
    <property type="entry name" value="DUF1985 DOMAIN-CONTAINING PROTEIN"/>
    <property type="match status" value="1"/>
</dbReference>
<organism evidence="1 2">
    <name type="scientific">Acer negundo</name>
    <name type="common">Box elder</name>
    <dbReference type="NCBI Taxonomy" id="4023"/>
    <lineage>
        <taxon>Eukaryota</taxon>
        <taxon>Viridiplantae</taxon>
        <taxon>Streptophyta</taxon>
        <taxon>Embryophyta</taxon>
        <taxon>Tracheophyta</taxon>
        <taxon>Spermatophyta</taxon>
        <taxon>Magnoliopsida</taxon>
        <taxon>eudicotyledons</taxon>
        <taxon>Gunneridae</taxon>
        <taxon>Pentapetalae</taxon>
        <taxon>rosids</taxon>
        <taxon>malvids</taxon>
        <taxon>Sapindales</taxon>
        <taxon>Sapindaceae</taxon>
        <taxon>Hippocastanoideae</taxon>
        <taxon>Acereae</taxon>
        <taxon>Acer</taxon>
    </lineage>
</organism>
<gene>
    <name evidence="1" type="ORF">LWI28_007883</name>
</gene>